<dbReference type="RefSeq" id="WP_370441686.1">
    <property type="nucleotide sequence ID" value="NZ_JBGFTU010000012.1"/>
</dbReference>
<evidence type="ECO:0000256" key="5">
    <source>
        <dbReference type="ARBA" id="ARBA00023172"/>
    </source>
</evidence>
<name>A0ABV4H1M2_9ACTN</name>
<dbReference type="NCBIfam" id="NF033543">
    <property type="entry name" value="transpos_IS256"/>
    <property type="match status" value="1"/>
</dbReference>
<dbReference type="Proteomes" id="UP001565927">
    <property type="component" value="Unassembled WGS sequence"/>
</dbReference>
<organism evidence="7 8">
    <name type="scientific">Kineococcus halophytocola</name>
    <dbReference type="NCBI Taxonomy" id="3234027"/>
    <lineage>
        <taxon>Bacteria</taxon>
        <taxon>Bacillati</taxon>
        <taxon>Actinomycetota</taxon>
        <taxon>Actinomycetes</taxon>
        <taxon>Kineosporiales</taxon>
        <taxon>Kineosporiaceae</taxon>
        <taxon>Kineococcus</taxon>
    </lineage>
</organism>
<keyword evidence="5 6" id="KW-0233">DNA recombination</keyword>
<evidence type="ECO:0000256" key="4">
    <source>
        <dbReference type="ARBA" id="ARBA00023125"/>
    </source>
</evidence>
<proteinExistence type="inferred from homology"/>
<dbReference type="Pfam" id="PF00872">
    <property type="entry name" value="Transposase_mut"/>
    <property type="match status" value="1"/>
</dbReference>
<evidence type="ECO:0000256" key="6">
    <source>
        <dbReference type="RuleBase" id="RU365089"/>
    </source>
</evidence>
<dbReference type="PANTHER" id="PTHR33217:SF7">
    <property type="entry name" value="TRANSPOSASE FOR INSERTION SEQUENCE ELEMENT IS1081"/>
    <property type="match status" value="1"/>
</dbReference>
<dbReference type="PANTHER" id="PTHR33217">
    <property type="entry name" value="TRANSPOSASE FOR INSERTION SEQUENCE ELEMENT IS1081"/>
    <property type="match status" value="1"/>
</dbReference>
<evidence type="ECO:0000313" key="7">
    <source>
        <dbReference type="EMBL" id="MEZ0165460.1"/>
    </source>
</evidence>
<keyword evidence="4 6" id="KW-0238">DNA-binding</keyword>
<dbReference type="EMBL" id="JBGFTU010000012">
    <property type="protein sequence ID" value="MEZ0165460.1"/>
    <property type="molecule type" value="Genomic_DNA"/>
</dbReference>
<protein>
    <recommendedName>
        <fullName evidence="6">Mutator family transposase</fullName>
    </recommendedName>
</protein>
<sequence>MALEDQSALSTLFDALNAPDDGQLMRRILQGALQALIEAEATAHIGAGPHERSTARTTLRNGARDRLVATTAGDVHVKIPKTRTGSFFPSLLAPRRRIDRALHAVVMEAYVHGVSTRKVDDLVEALGVESGISKSEVSRICADLDAEVAAFRARPLDAQATPYVFLDATYCKARIGGRVVSQAVVIATGVTADGHREVLGCDVGDAETLPFWKEFLGSLRDRGLHGVQLVISDQHRGLVSAIEQSMAGAAWQRCRVHFMRNVLSKVAKPQQDAVSAMIRTIFVPPAVVQSTVVQPGVDDEVVEQVRQQVRVVADSLRGKFAAVADMLDEAGADVTAFASFPQAHWKKIWSTNPLERLNREVKRRTDVVGIFPNAKALLRLSTCVLIEAHDEWQSGDRRYLSESSMALVSSPQETSSSSSSPAPALRADAGMSVVLDTSTTVTA</sequence>
<evidence type="ECO:0000313" key="8">
    <source>
        <dbReference type="Proteomes" id="UP001565927"/>
    </source>
</evidence>
<reference evidence="7 8" key="1">
    <citation type="submission" date="2024-07" db="EMBL/GenBank/DDBJ databases">
        <authorList>
            <person name="Thanompreechachai J."/>
            <person name="Duangmal K."/>
        </authorList>
    </citation>
    <scope>NUCLEOTIDE SEQUENCE [LARGE SCALE GENOMIC DNA]</scope>
    <source>
        <strain evidence="7 8">LSe6-4</strain>
    </source>
</reference>
<keyword evidence="8" id="KW-1185">Reference proteome</keyword>
<comment type="function">
    <text evidence="1 6">Required for the transposition of the insertion element.</text>
</comment>
<gene>
    <name evidence="7" type="ORF">AB2L27_11890</name>
</gene>
<dbReference type="InterPro" id="IPR001207">
    <property type="entry name" value="Transposase_mutator"/>
</dbReference>
<keyword evidence="3 6" id="KW-0815">Transposition</keyword>
<keyword evidence="6" id="KW-0814">Transposable element</keyword>
<evidence type="ECO:0000256" key="1">
    <source>
        <dbReference type="ARBA" id="ARBA00002190"/>
    </source>
</evidence>
<accession>A0ABV4H1M2</accession>
<comment type="caution">
    <text evidence="7">The sequence shown here is derived from an EMBL/GenBank/DDBJ whole genome shotgun (WGS) entry which is preliminary data.</text>
</comment>
<evidence type="ECO:0000256" key="3">
    <source>
        <dbReference type="ARBA" id="ARBA00022578"/>
    </source>
</evidence>
<comment type="similarity">
    <text evidence="2 6">Belongs to the transposase mutator family.</text>
</comment>
<evidence type="ECO:0000256" key="2">
    <source>
        <dbReference type="ARBA" id="ARBA00010961"/>
    </source>
</evidence>